<evidence type="ECO:0000313" key="2">
    <source>
        <dbReference type="Proteomes" id="UP000215914"/>
    </source>
</evidence>
<evidence type="ECO:0000313" key="1">
    <source>
        <dbReference type="EMBL" id="OTG34429.1"/>
    </source>
</evidence>
<dbReference type="InParanoid" id="A0A251VGM4"/>
<dbReference type="Proteomes" id="UP000215914">
    <property type="component" value="Chromosome 2"/>
</dbReference>
<name>A0A251VGM4_HELAN</name>
<proteinExistence type="predicted"/>
<protein>
    <submittedName>
        <fullName evidence="1">Uncharacterized protein</fullName>
    </submittedName>
</protein>
<keyword evidence="2" id="KW-1185">Reference proteome</keyword>
<sequence length="169" mass="19335">MTSVLNSHSMAARNTILMYRRDTCSSIYVILVVRFIEAIFKIKVPESIYEYYCFWWVKPLKRSIRGFWFLENISGGLKSITVPVLLTGLHISESRGGSTSNRGAKSGTGRYAGHGSRWGTFTNIRIVNKLLNGESRKMKTLAWRLDAPNLESYHARVGSLYCYCYKYVL</sequence>
<organism evidence="1 2">
    <name type="scientific">Helianthus annuus</name>
    <name type="common">Common sunflower</name>
    <dbReference type="NCBI Taxonomy" id="4232"/>
    <lineage>
        <taxon>Eukaryota</taxon>
        <taxon>Viridiplantae</taxon>
        <taxon>Streptophyta</taxon>
        <taxon>Embryophyta</taxon>
        <taxon>Tracheophyta</taxon>
        <taxon>Spermatophyta</taxon>
        <taxon>Magnoliopsida</taxon>
        <taxon>eudicotyledons</taxon>
        <taxon>Gunneridae</taxon>
        <taxon>Pentapetalae</taxon>
        <taxon>asterids</taxon>
        <taxon>campanulids</taxon>
        <taxon>Asterales</taxon>
        <taxon>Asteraceae</taxon>
        <taxon>Asteroideae</taxon>
        <taxon>Heliantheae alliance</taxon>
        <taxon>Heliantheae</taxon>
        <taxon>Helianthus</taxon>
    </lineage>
</organism>
<dbReference type="AlphaFoldDB" id="A0A251VGM4"/>
<gene>
    <name evidence="1" type="ORF">HannXRQ_Chr02g0045711</name>
</gene>
<accession>A0A251VGM4</accession>
<reference evidence="2" key="1">
    <citation type="journal article" date="2017" name="Nature">
        <title>The sunflower genome provides insights into oil metabolism, flowering and Asterid evolution.</title>
        <authorList>
            <person name="Badouin H."/>
            <person name="Gouzy J."/>
            <person name="Grassa C.J."/>
            <person name="Murat F."/>
            <person name="Staton S.E."/>
            <person name="Cottret L."/>
            <person name="Lelandais-Briere C."/>
            <person name="Owens G.L."/>
            <person name="Carrere S."/>
            <person name="Mayjonade B."/>
            <person name="Legrand L."/>
            <person name="Gill N."/>
            <person name="Kane N.C."/>
            <person name="Bowers J.E."/>
            <person name="Hubner S."/>
            <person name="Bellec A."/>
            <person name="Berard A."/>
            <person name="Berges H."/>
            <person name="Blanchet N."/>
            <person name="Boniface M.C."/>
            <person name="Brunel D."/>
            <person name="Catrice O."/>
            <person name="Chaidir N."/>
            <person name="Claudel C."/>
            <person name="Donnadieu C."/>
            <person name="Faraut T."/>
            <person name="Fievet G."/>
            <person name="Helmstetter N."/>
            <person name="King M."/>
            <person name="Knapp S.J."/>
            <person name="Lai Z."/>
            <person name="Le Paslier M.C."/>
            <person name="Lippi Y."/>
            <person name="Lorenzon L."/>
            <person name="Mandel J.R."/>
            <person name="Marage G."/>
            <person name="Marchand G."/>
            <person name="Marquand E."/>
            <person name="Bret-Mestries E."/>
            <person name="Morien E."/>
            <person name="Nambeesan S."/>
            <person name="Nguyen T."/>
            <person name="Pegot-Espagnet P."/>
            <person name="Pouilly N."/>
            <person name="Raftis F."/>
            <person name="Sallet E."/>
            <person name="Schiex T."/>
            <person name="Thomas J."/>
            <person name="Vandecasteele C."/>
            <person name="Vares D."/>
            <person name="Vear F."/>
            <person name="Vautrin S."/>
            <person name="Crespi M."/>
            <person name="Mangin B."/>
            <person name="Burke J.M."/>
            <person name="Salse J."/>
            <person name="Munos S."/>
            <person name="Vincourt P."/>
            <person name="Rieseberg L.H."/>
            <person name="Langlade N.B."/>
        </authorList>
    </citation>
    <scope>NUCLEOTIDE SEQUENCE [LARGE SCALE GENOMIC DNA]</scope>
    <source>
        <strain evidence="2">cv. SF193</strain>
    </source>
</reference>
<dbReference type="EMBL" id="CM007891">
    <property type="protein sequence ID" value="OTG34429.1"/>
    <property type="molecule type" value="Genomic_DNA"/>
</dbReference>